<dbReference type="InterPro" id="IPR037608">
    <property type="entry name" value="STIM1/2"/>
</dbReference>
<dbReference type="PANTHER" id="PTHR15136">
    <property type="entry name" value="STROMAL INTERACTION MOLECULE HOMOLOG"/>
    <property type="match status" value="1"/>
</dbReference>
<keyword evidence="17" id="KW-1185">Reference proteome</keyword>
<evidence type="ECO:0000256" key="8">
    <source>
        <dbReference type="ARBA" id="ARBA00022989"/>
    </source>
</evidence>
<feature type="compositionally biased region" description="Polar residues" evidence="13">
    <location>
        <begin position="568"/>
        <end position="579"/>
    </location>
</feature>
<evidence type="ECO:0000313" key="17">
    <source>
        <dbReference type="Proteomes" id="UP000015104"/>
    </source>
</evidence>
<feature type="region of interest" description="Disordered" evidence="13">
    <location>
        <begin position="554"/>
        <end position="579"/>
    </location>
</feature>
<dbReference type="GO" id="GO:0006874">
    <property type="term" value="P:intracellular calcium ion homeostasis"/>
    <property type="evidence" value="ECO:0007669"/>
    <property type="project" value="TreeGrafter"/>
</dbReference>
<evidence type="ECO:0000256" key="13">
    <source>
        <dbReference type="SAM" id="MobiDB-lite"/>
    </source>
</evidence>
<feature type="chain" id="PRO_5004590964" description="SAM domain-containing protein" evidence="14">
    <location>
        <begin position="21"/>
        <end position="703"/>
    </location>
</feature>
<keyword evidence="7" id="KW-0106">Calcium</keyword>
<dbReference type="Gene3D" id="1.10.150.50">
    <property type="entry name" value="Transcription Factor, Ets-1"/>
    <property type="match status" value="1"/>
</dbReference>
<keyword evidence="3" id="KW-0109">Calcium transport</keyword>
<feature type="coiled-coil region" evidence="12">
    <location>
        <begin position="221"/>
        <end position="258"/>
    </location>
</feature>
<evidence type="ECO:0000256" key="4">
    <source>
        <dbReference type="ARBA" id="ARBA00022692"/>
    </source>
</evidence>
<feature type="domain" description="SAM" evidence="15">
    <location>
        <begin position="117"/>
        <end position="172"/>
    </location>
</feature>
<dbReference type="KEGG" id="tut:107359605"/>
<dbReference type="CDD" id="cd09504">
    <property type="entry name" value="SAM_STIM-1_2-like"/>
    <property type="match status" value="1"/>
</dbReference>
<keyword evidence="5" id="KW-0479">Metal-binding</keyword>
<dbReference type="GO" id="GO:0005509">
    <property type="term" value="F:calcium ion binding"/>
    <property type="evidence" value="ECO:0007669"/>
    <property type="project" value="TreeGrafter"/>
</dbReference>
<evidence type="ECO:0000313" key="16">
    <source>
        <dbReference type="EnsemblMetazoa" id="tetur04g03540.1"/>
    </source>
</evidence>
<keyword evidence="2" id="KW-0813">Transport</keyword>
<gene>
    <name evidence="16" type="primary">107359605</name>
</gene>
<dbReference type="FunFam" id="1.10.287.3550:FF:000002">
    <property type="entry name" value="Stromal interaction molecule homolog"/>
    <property type="match status" value="1"/>
</dbReference>
<comment type="subcellular location">
    <subcellularLocation>
        <location evidence="1">Membrane</location>
        <topology evidence="1">Single-pass type I membrane protein</topology>
    </subcellularLocation>
</comment>
<evidence type="ECO:0000256" key="9">
    <source>
        <dbReference type="ARBA" id="ARBA00023054"/>
    </source>
</evidence>
<dbReference type="GO" id="GO:0005783">
    <property type="term" value="C:endoplasmic reticulum"/>
    <property type="evidence" value="ECO:0007669"/>
    <property type="project" value="TreeGrafter"/>
</dbReference>
<dbReference type="FunFam" id="1.10.238.180:FF:000001">
    <property type="entry name" value="Stromal interaction molecule 1"/>
    <property type="match status" value="1"/>
</dbReference>
<keyword evidence="10" id="KW-0406">Ion transport</keyword>
<sequence>MNKILILFGVGVLFLSESHGENSTKSQFNSSKDLDWRCEELDFCDDKSGFEAIKWLHNQLDDDANGNVDITESDEFLRDELHYENANDRHRNFHGNDKHISVDELWKSWKISEVHNWTVDETLDWLSTSLELPQYVDIFLNNKVDGTTLPRLTNHQFISALGIKDPIHRQKISLKAMDVVLFGPPKMHNYLKDIILVISCIIAIGGLWHAVITNRYSRKHLQKMLKDMDSLQKAEEQLQELQKKLDEAKEEQRIVTMEKAHLQEILNSDNRSNLLPLREGSLTNLGDISRAQELSEELRKTKEQLARAETALKTKSWAPPHKLQLWLQYTHELELRHYNVKRQTAESQLQAAREGCEKLKKKRSSFLGSFKVAHGSSIDDVDNRIHVAKAALEEVTRDLRERLHRWQQIEELCGFPIVDNRGLLYIQAELYSCYPSPTSPTEGPSLTRNNSDNAMQETENDYELTKSSQLNRRSFKADVASSTSLSSQVTTLLHQRNQTANGSAQVNGDEAHSSGDSNNGEDEESRQISRPCFVLGDCPTIPENSQYMELSRGRTGLGGERKRKESVYTGNHDNPLMTSSASNGQMIGLFLKHRNFTSFSNEDDCLANGDYSCKMLTQTSDVNVAASPTVNQRCTDQAGLSSQSDHSSSTNNLEEKGYSSGSETPLKKKGSSKGIKFFSKLRKRKSLPEREFTSFMRSASTTD</sequence>
<dbReference type="Proteomes" id="UP000015104">
    <property type="component" value="Unassembled WGS sequence"/>
</dbReference>
<feature type="region of interest" description="Disordered" evidence="13">
    <location>
        <begin position="635"/>
        <end position="673"/>
    </location>
</feature>
<evidence type="ECO:0000256" key="1">
    <source>
        <dbReference type="ARBA" id="ARBA00004479"/>
    </source>
</evidence>
<evidence type="ECO:0000256" key="5">
    <source>
        <dbReference type="ARBA" id="ARBA00022723"/>
    </source>
</evidence>
<dbReference type="PROSITE" id="PS50105">
    <property type="entry name" value="SAM_DOMAIN"/>
    <property type="match status" value="1"/>
</dbReference>
<feature type="compositionally biased region" description="Polar residues" evidence="13">
    <location>
        <begin position="497"/>
        <end position="506"/>
    </location>
</feature>
<dbReference type="GO" id="GO:0005246">
    <property type="term" value="F:calcium channel regulator activity"/>
    <property type="evidence" value="ECO:0007669"/>
    <property type="project" value="InterPro"/>
</dbReference>
<dbReference type="PANTHER" id="PTHR15136:SF5">
    <property type="entry name" value="STROMAL INTERACTION MOLECULE HOMOLOG"/>
    <property type="match status" value="1"/>
</dbReference>
<keyword evidence="9 12" id="KW-0175">Coiled coil</keyword>
<accession>T1K230</accession>
<feature type="region of interest" description="Disordered" evidence="13">
    <location>
        <begin position="436"/>
        <end position="469"/>
    </location>
</feature>
<keyword evidence="6 14" id="KW-0732">Signal</keyword>
<evidence type="ECO:0000256" key="6">
    <source>
        <dbReference type="ARBA" id="ARBA00022729"/>
    </source>
</evidence>
<protein>
    <recommendedName>
        <fullName evidence="15">SAM domain-containing protein</fullName>
    </recommendedName>
</protein>
<dbReference type="Pfam" id="PF07647">
    <property type="entry name" value="SAM_2"/>
    <property type="match status" value="1"/>
</dbReference>
<reference evidence="17" key="1">
    <citation type="submission" date="2011-08" db="EMBL/GenBank/DDBJ databases">
        <authorList>
            <person name="Rombauts S."/>
        </authorList>
    </citation>
    <scope>NUCLEOTIDE SEQUENCE</scope>
    <source>
        <strain evidence="17">London</strain>
    </source>
</reference>
<dbReference type="GO" id="GO:0002115">
    <property type="term" value="P:store-operated calcium entry"/>
    <property type="evidence" value="ECO:0007669"/>
    <property type="project" value="TreeGrafter"/>
</dbReference>
<dbReference type="Gene3D" id="1.10.238.180">
    <property type="match status" value="1"/>
</dbReference>
<dbReference type="EMBL" id="CAEY01001358">
    <property type="status" value="NOT_ANNOTATED_CDS"/>
    <property type="molecule type" value="Genomic_DNA"/>
</dbReference>
<evidence type="ECO:0000256" key="11">
    <source>
        <dbReference type="ARBA" id="ARBA00023136"/>
    </source>
</evidence>
<dbReference type="CDD" id="cd11722">
    <property type="entry name" value="SOAR"/>
    <property type="match status" value="1"/>
</dbReference>
<dbReference type="GO" id="GO:0051049">
    <property type="term" value="P:regulation of transport"/>
    <property type="evidence" value="ECO:0007669"/>
    <property type="project" value="UniProtKB-ARBA"/>
</dbReference>
<organism evidence="16 17">
    <name type="scientific">Tetranychus urticae</name>
    <name type="common">Two-spotted spider mite</name>
    <dbReference type="NCBI Taxonomy" id="32264"/>
    <lineage>
        <taxon>Eukaryota</taxon>
        <taxon>Metazoa</taxon>
        <taxon>Ecdysozoa</taxon>
        <taxon>Arthropoda</taxon>
        <taxon>Chelicerata</taxon>
        <taxon>Arachnida</taxon>
        <taxon>Acari</taxon>
        <taxon>Acariformes</taxon>
        <taxon>Trombidiformes</taxon>
        <taxon>Prostigmata</taxon>
        <taxon>Eleutherengona</taxon>
        <taxon>Raphignathae</taxon>
        <taxon>Tetranychoidea</taxon>
        <taxon>Tetranychidae</taxon>
        <taxon>Tetranychus</taxon>
    </lineage>
</organism>
<evidence type="ECO:0000256" key="10">
    <source>
        <dbReference type="ARBA" id="ARBA00023065"/>
    </source>
</evidence>
<feature type="coiled-coil region" evidence="12">
    <location>
        <begin position="342"/>
        <end position="398"/>
    </location>
</feature>
<dbReference type="AlphaFoldDB" id="T1K230"/>
<evidence type="ECO:0000256" key="12">
    <source>
        <dbReference type="SAM" id="Coils"/>
    </source>
</evidence>
<evidence type="ECO:0000256" key="3">
    <source>
        <dbReference type="ARBA" id="ARBA00022568"/>
    </source>
</evidence>
<dbReference type="HOGENOM" id="CLU_010588_0_1_1"/>
<evidence type="ECO:0000256" key="2">
    <source>
        <dbReference type="ARBA" id="ARBA00022448"/>
    </source>
</evidence>
<keyword evidence="4" id="KW-0812">Transmembrane</keyword>
<dbReference type="Pfam" id="PF16533">
    <property type="entry name" value="SOAR"/>
    <property type="match status" value="1"/>
</dbReference>
<feature type="compositionally biased region" description="Polar residues" evidence="13">
    <location>
        <begin position="436"/>
        <end position="457"/>
    </location>
</feature>
<feature type="region of interest" description="Disordered" evidence="13">
    <location>
        <begin position="497"/>
        <end position="531"/>
    </location>
</feature>
<dbReference type="InterPro" id="IPR013761">
    <property type="entry name" value="SAM/pointed_sf"/>
</dbReference>
<dbReference type="OMA" id="HYENAND"/>
<dbReference type="SMART" id="SM00454">
    <property type="entry name" value="SAM"/>
    <property type="match status" value="1"/>
</dbReference>
<dbReference type="EnsemblMetazoa" id="tetur04g03540.1">
    <property type="protein sequence ID" value="tetur04g03540.1"/>
    <property type="gene ID" value="tetur04g03540"/>
</dbReference>
<name>T1K230_TETUR</name>
<keyword evidence="11" id="KW-0472">Membrane</keyword>
<dbReference type="InterPro" id="IPR032393">
    <property type="entry name" value="SOAR_STIM1/2"/>
</dbReference>
<dbReference type="SUPFAM" id="SSF47769">
    <property type="entry name" value="SAM/Pointed domain"/>
    <property type="match status" value="1"/>
</dbReference>
<dbReference type="eggNOG" id="KOG4403">
    <property type="taxonomic scope" value="Eukaryota"/>
</dbReference>
<dbReference type="InterPro" id="IPR001660">
    <property type="entry name" value="SAM"/>
</dbReference>
<evidence type="ECO:0000256" key="14">
    <source>
        <dbReference type="SAM" id="SignalP"/>
    </source>
</evidence>
<evidence type="ECO:0000259" key="15">
    <source>
        <dbReference type="PROSITE" id="PS50105"/>
    </source>
</evidence>
<reference evidence="16" key="2">
    <citation type="submission" date="2015-06" db="UniProtKB">
        <authorList>
            <consortium name="EnsemblMetazoa"/>
        </authorList>
    </citation>
    <scope>IDENTIFICATION</scope>
</reference>
<proteinExistence type="predicted"/>
<keyword evidence="8" id="KW-1133">Transmembrane helix</keyword>
<dbReference type="GO" id="GO:0005886">
    <property type="term" value="C:plasma membrane"/>
    <property type="evidence" value="ECO:0007669"/>
    <property type="project" value="TreeGrafter"/>
</dbReference>
<dbReference type="Gene3D" id="1.20.5.340">
    <property type="match status" value="1"/>
</dbReference>
<dbReference type="Pfam" id="PF25578">
    <property type="entry name" value="EF-hand_STIM1"/>
    <property type="match status" value="1"/>
</dbReference>
<evidence type="ECO:0000256" key="7">
    <source>
        <dbReference type="ARBA" id="ARBA00022837"/>
    </source>
</evidence>
<dbReference type="STRING" id="32264.T1K230"/>
<dbReference type="InterPro" id="IPR057835">
    <property type="entry name" value="EF-hand_STIM1/2"/>
</dbReference>
<feature type="signal peptide" evidence="14">
    <location>
        <begin position="1"/>
        <end position="20"/>
    </location>
</feature>
<dbReference type="Gene3D" id="1.10.287.3550">
    <property type="match status" value="1"/>
</dbReference>
<dbReference type="OrthoDB" id="9986177at2759"/>